<evidence type="ECO:0000313" key="1">
    <source>
        <dbReference type="EMBL" id="AWX56360.1"/>
    </source>
</evidence>
<accession>A0A2Z4MIQ4</accession>
<dbReference type="EMBL" id="CP030117">
    <property type="protein sequence ID" value="AWX56360.1"/>
    <property type="molecule type" value="Genomic_DNA"/>
</dbReference>
<dbReference type="RefSeq" id="WP_048033047.1">
    <property type="nucleotide sequence ID" value="NZ_CP030117.1"/>
</dbReference>
<protein>
    <submittedName>
        <fullName evidence="1">Uncharacterized protein</fullName>
    </submittedName>
</protein>
<organism evidence="1 2">
    <name type="scientific">Brevibacillus brevis</name>
    <name type="common">Bacillus brevis</name>
    <dbReference type="NCBI Taxonomy" id="1393"/>
    <lineage>
        <taxon>Bacteria</taxon>
        <taxon>Bacillati</taxon>
        <taxon>Bacillota</taxon>
        <taxon>Bacilli</taxon>
        <taxon>Bacillales</taxon>
        <taxon>Paenibacillaceae</taxon>
        <taxon>Brevibacillus</taxon>
    </lineage>
</organism>
<gene>
    <name evidence="1" type="ORF">AB432_015520</name>
</gene>
<sequence length="133" mass="15717">MGVAYKLHCERCSYNQNVYMGVGFRYGYLSEIEEWFEDPVGKERIREFMKDERTKYNCFHGLYACEKCKYLLNAHYLHLQSDTDSYLQSYDCPRCSEKMPSIPIDKELDHGYSPTCPECGEEKLSVEGFLDWD</sequence>
<proteinExistence type="predicted"/>
<evidence type="ECO:0000313" key="2">
    <source>
        <dbReference type="Proteomes" id="UP000036061"/>
    </source>
</evidence>
<dbReference type="Proteomes" id="UP000036061">
    <property type="component" value="Chromosome"/>
</dbReference>
<name>A0A2Z4MIQ4_BREBE</name>
<reference evidence="1 2" key="1">
    <citation type="journal article" date="2015" name="Genome Announc.">
        <title>Draft Genome Sequence of Brevibacillus brevis DZQ7, a Plant Growth-Promoting Rhizobacterium with Broad-Spectrum Antimicrobial Activity.</title>
        <authorList>
            <person name="Hou Q."/>
            <person name="Wang C."/>
            <person name="Hou X."/>
            <person name="Xia Z."/>
            <person name="Ye J."/>
            <person name="Liu K."/>
            <person name="Liu H."/>
            <person name="Wang J."/>
            <person name="Guo H."/>
            <person name="Yu X."/>
            <person name="Yang Y."/>
            <person name="Du B."/>
            <person name="Ding Y."/>
        </authorList>
    </citation>
    <scope>NUCLEOTIDE SEQUENCE [LARGE SCALE GENOMIC DNA]</scope>
    <source>
        <strain evidence="1 2">DZQ7</strain>
    </source>
</reference>
<dbReference type="AlphaFoldDB" id="A0A2Z4MIQ4"/>